<evidence type="ECO:0000313" key="6">
    <source>
        <dbReference type="Proteomes" id="UP000446786"/>
    </source>
</evidence>
<dbReference type="PANTHER" id="PTHR30373">
    <property type="entry name" value="UPF0603 PROTEIN YGCG"/>
    <property type="match status" value="1"/>
</dbReference>
<feature type="signal peptide" evidence="3">
    <location>
        <begin position="1"/>
        <end position="22"/>
    </location>
</feature>
<dbReference type="EMBL" id="WTYE01000001">
    <property type="protein sequence ID" value="MXP32904.1"/>
    <property type="molecule type" value="Genomic_DNA"/>
</dbReference>
<dbReference type="InterPro" id="IPR007621">
    <property type="entry name" value="TPM_dom"/>
</dbReference>
<gene>
    <name evidence="5" type="ORF">GRI94_13825</name>
</gene>
<dbReference type="RefSeq" id="WP_160780507.1">
    <property type="nucleotide sequence ID" value="NZ_WTYE01000001.1"/>
</dbReference>
<keyword evidence="2" id="KW-0812">Transmembrane</keyword>
<evidence type="ECO:0000256" key="3">
    <source>
        <dbReference type="SAM" id="SignalP"/>
    </source>
</evidence>
<dbReference type="Proteomes" id="UP000446786">
    <property type="component" value="Unassembled WGS sequence"/>
</dbReference>
<feature type="transmembrane region" description="Helical" evidence="2">
    <location>
        <begin position="183"/>
        <end position="205"/>
    </location>
</feature>
<feature type="domain" description="TPM" evidence="4">
    <location>
        <begin position="32"/>
        <end position="155"/>
    </location>
</feature>
<accession>A0A845ATI2</accession>
<feature type="region of interest" description="Disordered" evidence="1">
    <location>
        <begin position="215"/>
        <end position="260"/>
    </location>
</feature>
<keyword evidence="6" id="KW-1185">Reference proteome</keyword>
<reference evidence="5 6" key="1">
    <citation type="submission" date="2019-12" db="EMBL/GenBank/DDBJ databases">
        <title>Genomic-based taxomic classification of the family Erythrobacteraceae.</title>
        <authorList>
            <person name="Xu L."/>
        </authorList>
    </citation>
    <scope>NUCLEOTIDE SEQUENCE [LARGE SCALE GENOMIC DNA]</scope>
    <source>
        <strain evidence="5 6">JCM 16677</strain>
    </source>
</reference>
<dbReference type="PANTHER" id="PTHR30373:SF2">
    <property type="entry name" value="UPF0603 PROTEIN YGCG"/>
    <property type="match status" value="1"/>
</dbReference>
<organism evidence="5 6">
    <name type="scientific">Parerythrobacter jejuensis</name>
    <dbReference type="NCBI Taxonomy" id="795812"/>
    <lineage>
        <taxon>Bacteria</taxon>
        <taxon>Pseudomonadati</taxon>
        <taxon>Pseudomonadota</taxon>
        <taxon>Alphaproteobacteria</taxon>
        <taxon>Sphingomonadales</taxon>
        <taxon>Erythrobacteraceae</taxon>
        <taxon>Parerythrobacter</taxon>
    </lineage>
</organism>
<keyword evidence="2" id="KW-0472">Membrane</keyword>
<evidence type="ECO:0000259" key="4">
    <source>
        <dbReference type="Pfam" id="PF04536"/>
    </source>
</evidence>
<protein>
    <submittedName>
        <fullName evidence="5">Methanol dehydrogenase</fullName>
    </submittedName>
</protein>
<evidence type="ECO:0000313" key="5">
    <source>
        <dbReference type="EMBL" id="MXP32904.1"/>
    </source>
</evidence>
<dbReference type="Pfam" id="PF04536">
    <property type="entry name" value="TPM_phosphatase"/>
    <property type="match status" value="1"/>
</dbReference>
<evidence type="ECO:0000256" key="1">
    <source>
        <dbReference type="SAM" id="MobiDB-lite"/>
    </source>
</evidence>
<feature type="compositionally biased region" description="Low complexity" evidence="1">
    <location>
        <begin position="227"/>
        <end position="244"/>
    </location>
</feature>
<evidence type="ECO:0000256" key="2">
    <source>
        <dbReference type="SAM" id="Phobius"/>
    </source>
</evidence>
<dbReference type="Gene3D" id="3.10.310.50">
    <property type="match status" value="1"/>
</dbReference>
<keyword evidence="2" id="KW-1133">Transmembrane helix</keyword>
<feature type="compositionally biased region" description="Gly residues" evidence="1">
    <location>
        <begin position="245"/>
        <end position="260"/>
    </location>
</feature>
<name>A0A845ATI2_9SPHN</name>
<feature type="chain" id="PRO_5032800097" evidence="3">
    <location>
        <begin position="23"/>
        <end position="260"/>
    </location>
</feature>
<proteinExistence type="predicted"/>
<dbReference type="AlphaFoldDB" id="A0A845ATI2"/>
<comment type="caution">
    <text evidence="5">The sequence shown here is derived from an EMBL/GenBank/DDBJ whole genome shotgun (WGS) entry which is preliminary data.</text>
</comment>
<keyword evidence="3" id="KW-0732">Signal</keyword>
<sequence>MVRSVFLAIAALVAMATGPLAAQDFPELTGQVVDAADILSASEEAALSTKLETVETETQRQLVIATIPDLQGYDIADFGYQLGREWGIGDAERNDGALLIVAPNERKVRIEVGYGLEGILTDAASSNIIQRSILPLFKAGDMPGGIAAGTDAMIAQLSLTEDQVRAQAASRAEDEEWSTRVRIIVAIVIMMLPTFIVTIPLIYLAKKATRNRRKWKSDGKGGKIYTSSSRSYGGYSGSSSSSSFSGGGGSFGGGGSSGSW</sequence>
<dbReference type="OrthoDB" id="9810918at2"/>